<dbReference type="Pfam" id="PF00856">
    <property type="entry name" value="SET"/>
    <property type="match status" value="1"/>
</dbReference>
<dbReference type="SMART" id="SM00317">
    <property type="entry name" value="SET"/>
    <property type="match status" value="1"/>
</dbReference>
<gene>
    <name evidence="2" type="ORF">BDW02DRAFT_608517</name>
</gene>
<dbReference type="InterPro" id="IPR046341">
    <property type="entry name" value="SET_dom_sf"/>
</dbReference>
<accession>A0A6A5KQ03</accession>
<dbReference type="PANTHER" id="PTHR47332">
    <property type="entry name" value="SET DOMAIN-CONTAINING PROTEIN 5"/>
    <property type="match status" value="1"/>
</dbReference>
<dbReference type="PANTHER" id="PTHR47332:SF4">
    <property type="entry name" value="SET DOMAIN-CONTAINING PROTEIN 5"/>
    <property type="match status" value="1"/>
</dbReference>
<protein>
    <submittedName>
        <fullName evidence="2">SET domain-containing protein</fullName>
    </submittedName>
</protein>
<evidence type="ECO:0000259" key="1">
    <source>
        <dbReference type="PROSITE" id="PS50280"/>
    </source>
</evidence>
<keyword evidence="3" id="KW-1185">Reference proteome</keyword>
<sequence length="463" mass="52046">MGIDAGFDMVPRLSKSALDRFNWDSFIRRVKEEYKDDDRVEIKPNYIEFNVGEHPLLPFEGHKFLRFSSKISGSLCGDAQEYVSTVSLIAEVSFGSRALCWSEIYDQYGHYGWKEVHESIRTYEQRDPQERPTSIAQLITGTDPIADMGLSLYEIRSIPGKGKGLVARFNISKGARIIVEKPLFTITPAAASIESNVIAKVRALSKDQQRQFLSLHNNFQGKSIFGGICKTNALPCGVDAIVGGVYPTICLINHCCVPNAHHSWNSKTNSETVHALRYIQAGEEIMIAYDYDKASAPRRANLKNSFGFDCSCRLCSLPRSELQKSDERRLRIKQLDEAIGDSSRVMNTPVLADCQEMLRLLDEEYDGGSSPPDARLYYDAFQIAITHSDQARASVFGERMYKARVVCEGEDSPATVCAKNFMQHPAQHLNFGASKRWRTTKTAVPKGLNGEQFEKWLWRSQSG</sequence>
<dbReference type="AlphaFoldDB" id="A0A6A5KQ03"/>
<proteinExistence type="predicted"/>
<name>A0A6A5KQ03_9PLEO</name>
<feature type="domain" description="SET" evidence="1">
    <location>
        <begin position="151"/>
        <end position="290"/>
    </location>
</feature>
<dbReference type="Gene3D" id="2.170.270.10">
    <property type="entry name" value="SET domain"/>
    <property type="match status" value="1"/>
</dbReference>
<dbReference type="EMBL" id="ML975258">
    <property type="protein sequence ID" value="KAF1837749.1"/>
    <property type="molecule type" value="Genomic_DNA"/>
</dbReference>
<organism evidence="2 3">
    <name type="scientific">Decorospora gaudefroyi</name>
    <dbReference type="NCBI Taxonomy" id="184978"/>
    <lineage>
        <taxon>Eukaryota</taxon>
        <taxon>Fungi</taxon>
        <taxon>Dikarya</taxon>
        <taxon>Ascomycota</taxon>
        <taxon>Pezizomycotina</taxon>
        <taxon>Dothideomycetes</taxon>
        <taxon>Pleosporomycetidae</taxon>
        <taxon>Pleosporales</taxon>
        <taxon>Pleosporineae</taxon>
        <taxon>Pleosporaceae</taxon>
        <taxon>Decorospora</taxon>
    </lineage>
</organism>
<evidence type="ECO:0000313" key="2">
    <source>
        <dbReference type="EMBL" id="KAF1837749.1"/>
    </source>
</evidence>
<dbReference type="InterPro" id="IPR011990">
    <property type="entry name" value="TPR-like_helical_dom_sf"/>
</dbReference>
<dbReference type="InterPro" id="IPR001214">
    <property type="entry name" value="SET_dom"/>
</dbReference>
<dbReference type="OrthoDB" id="265717at2759"/>
<dbReference type="InterPro" id="IPR053185">
    <property type="entry name" value="SET_domain_protein"/>
</dbReference>
<dbReference type="CDD" id="cd20071">
    <property type="entry name" value="SET_SMYD"/>
    <property type="match status" value="1"/>
</dbReference>
<dbReference type="PROSITE" id="PS50280">
    <property type="entry name" value="SET"/>
    <property type="match status" value="1"/>
</dbReference>
<evidence type="ECO:0000313" key="3">
    <source>
        <dbReference type="Proteomes" id="UP000800040"/>
    </source>
</evidence>
<dbReference type="Proteomes" id="UP000800040">
    <property type="component" value="Unassembled WGS sequence"/>
</dbReference>
<reference evidence="2" key="1">
    <citation type="submission" date="2020-01" db="EMBL/GenBank/DDBJ databases">
        <authorList>
            <consortium name="DOE Joint Genome Institute"/>
            <person name="Haridas S."/>
            <person name="Albert R."/>
            <person name="Binder M."/>
            <person name="Bloem J."/>
            <person name="Labutti K."/>
            <person name="Salamov A."/>
            <person name="Andreopoulos B."/>
            <person name="Baker S.E."/>
            <person name="Barry K."/>
            <person name="Bills G."/>
            <person name="Bluhm B.H."/>
            <person name="Cannon C."/>
            <person name="Castanera R."/>
            <person name="Culley D.E."/>
            <person name="Daum C."/>
            <person name="Ezra D."/>
            <person name="Gonzalez J.B."/>
            <person name="Henrissat B."/>
            <person name="Kuo A."/>
            <person name="Liang C."/>
            <person name="Lipzen A."/>
            <person name="Lutzoni F."/>
            <person name="Magnuson J."/>
            <person name="Mondo S."/>
            <person name="Nolan M."/>
            <person name="Ohm R."/>
            <person name="Pangilinan J."/>
            <person name="Park H.-J."/>
            <person name="Ramirez L."/>
            <person name="Alfaro M."/>
            <person name="Sun H."/>
            <person name="Tritt A."/>
            <person name="Yoshinaga Y."/>
            <person name="Zwiers L.-H."/>
            <person name="Turgeon B.G."/>
            <person name="Goodwin S.B."/>
            <person name="Spatafora J.W."/>
            <person name="Crous P.W."/>
            <person name="Grigoriev I.V."/>
        </authorList>
    </citation>
    <scope>NUCLEOTIDE SEQUENCE</scope>
    <source>
        <strain evidence="2">P77</strain>
    </source>
</reference>
<dbReference type="SUPFAM" id="SSF82199">
    <property type="entry name" value="SET domain"/>
    <property type="match status" value="1"/>
</dbReference>
<dbReference type="Gene3D" id="1.25.40.10">
    <property type="entry name" value="Tetratricopeptide repeat domain"/>
    <property type="match status" value="1"/>
</dbReference>